<dbReference type="RefSeq" id="WP_019837624.1">
    <property type="nucleotide sequence ID" value="NZ_CP183897.1"/>
</dbReference>
<organism evidence="1 2">
    <name type="scientific">Acinetobacter towneri</name>
    <dbReference type="NCBI Taxonomy" id="202956"/>
    <lineage>
        <taxon>Bacteria</taxon>
        <taxon>Pseudomonadati</taxon>
        <taxon>Pseudomonadota</taxon>
        <taxon>Gammaproteobacteria</taxon>
        <taxon>Moraxellales</taxon>
        <taxon>Moraxellaceae</taxon>
        <taxon>Acinetobacter</taxon>
    </lineage>
</organism>
<dbReference type="Proteomes" id="UP000186931">
    <property type="component" value="Unassembled WGS sequence"/>
</dbReference>
<reference evidence="1 2" key="1">
    <citation type="submission" date="2016-10" db="EMBL/GenBank/DDBJ databases">
        <title>Genome of airborne Acinetobacter sp. 5-2Ac02 in the hospital environment: Species near to Acinetobacter towneri.</title>
        <authorList>
            <person name="Barbosa B."/>
            <person name="Fernandez-Garcia L."/>
            <person name="Gato E."/>
            <person name="Leao R."/>
            <person name="Albano R."/>
            <person name="Fernandez B."/>
            <person name="Fernandez-Cuenca F."/>
            <person name="Marques E."/>
            <person name="Tomas M."/>
        </authorList>
    </citation>
    <scope>NUCLEOTIDE SEQUENCE [LARGE SCALE GENOMIC DNA]</scope>
    <source>
        <strain evidence="1 2">5-2Ac02</strain>
    </source>
</reference>
<comment type="caution">
    <text evidence="1">The sequence shown here is derived from an EMBL/GenBank/DDBJ whole genome shotgun (WGS) entry which is preliminary data.</text>
</comment>
<proteinExistence type="predicted"/>
<sequence length="104" mass="12147">MMIILLWGFIFLLALAVIFLIWLQFKNQADSSNDMRHQQQVEQKVLHLEEHLKKTLEIMQDLAKKMQVQQEALDKTVQKTAQLEMQNAELVSLLAKAVKPNQDF</sequence>
<dbReference type="EMBL" id="MKQS01000064">
    <property type="protein sequence ID" value="OFE42346.1"/>
    <property type="molecule type" value="Genomic_DNA"/>
</dbReference>
<dbReference type="eggNOG" id="ENOG5031RNZ">
    <property type="taxonomic scope" value="Bacteria"/>
</dbReference>
<dbReference type="AlphaFoldDB" id="A0A1E8DYK7"/>
<dbReference type="STRING" id="202956.BJN41_08810"/>
<gene>
    <name evidence="1" type="ORF">BJN41_08810</name>
</gene>
<evidence type="ECO:0000313" key="2">
    <source>
        <dbReference type="Proteomes" id="UP000186931"/>
    </source>
</evidence>
<protein>
    <submittedName>
        <fullName evidence="1">Uncharacterized protein</fullName>
    </submittedName>
</protein>
<accession>A0A1E8DYK7</accession>
<evidence type="ECO:0000313" key="1">
    <source>
        <dbReference type="EMBL" id="OFE42346.1"/>
    </source>
</evidence>
<name>A0A1E8DYK7_9GAMM</name>